<dbReference type="RefSeq" id="XP_025568640.1">
    <property type="nucleotide sequence ID" value="XM_025702527.1"/>
</dbReference>
<protein>
    <submittedName>
        <fullName evidence="2">Uncharacterized protein</fullName>
    </submittedName>
</protein>
<feature type="compositionally biased region" description="Basic residues" evidence="1">
    <location>
        <begin position="386"/>
        <end position="396"/>
    </location>
</feature>
<name>A0A319BNC8_ASPVC</name>
<feature type="compositionally biased region" description="Basic and acidic residues" evidence="1">
    <location>
        <begin position="122"/>
        <end position="162"/>
    </location>
</feature>
<dbReference type="Proteomes" id="UP000248405">
    <property type="component" value="Unassembled WGS sequence"/>
</dbReference>
<feature type="compositionally biased region" description="Polar residues" evidence="1">
    <location>
        <begin position="1"/>
        <end position="15"/>
    </location>
</feature>
<evidence type="ECO:0000313" key="2">
    <source>
        <dbReference type="EMBL" id="PYH74846.1"/>
    </source>
</evidence>
<feature type="region of interest" description="Disordered" evidence="1">
    <location>
        <begin position="1"/>
        <end position="605"/>
    </location>
</feature>
<organism evidence="2 3">
    <name type="scientific">Aspergillus vadensis (strain CBS 113365 / IMI 142717 / IBT 24658)</name>
    <dbReference type="NCBI Taxonomy" id="1448311"/>
    <lineage>
        <taxon>Eukaryota</taxon>
        <taxon>Fungi</taxon>
        <taxon>Dikarya</taxon>
        <taxon>Ascomycota</taxon>
        <taxon>Pezizomycotina</taxon>
        <taxon>Eurotiomycetes</taxon>
        <taxon>Eurotiomycetidae</taxon>
        <taxon>Eurotiales</taxon>
        <taxon>Aspergillaceae</taxon>
        <taxon>Aspergillus</taxon>
        <taxon>Aspergillus subgen. Circumdati</taxon>
    </lineage>
</organism>
<feature type="compositionally biased region" description="Polar residues" evidence="1">
    <location>
        <begin position="556"/>
        <end position="566"/>
    </location>
</feature>
<feature type="compositionally biased region" description="Basic and acidic residues" evidence="1">
    <location>
        <begin position="84"/>
        <end position="97"/>
    </location>
</feature>
<gene>
    <name evidence="2" type="ORF">BO88DRAFT_327846</name>
</gene>
<feature type="compositionally biased region" description="Basic and acidic residues" evidence="1">
    <location>
        <begin position="37"/>
        <end position="51"/>
    </location>
</feature>
<feature type="compositionally biased region" description="Low complexity" evidence="1">
    <location>
        <begin position="236"/>
        <end position="250"/>
    </location>
</feature>
<feature type="compositionally biased region" description="Polar residues" evidence="1">
    <location>
        <begin position="22"/>
        <end position="33"/>
    </location>
</feature>
<feature type="compositionally biased region" description="Low complexity" evidence="1">
    <location>
        <begin position="344"/>
        <end position="353"/>
    </location>
</feature>
<dbReference type="AlphaFoldDB" id="A0A319BNC8"/>
<reference evidence="2" key="1">
    <citation type="submission" date="2016-12" db="EMBL/GenBank/DDBJ databases">
        <title>The genomes of Aspergillus section Nigri reveals drivers in fungal speciation.</title>
        <authorList>
            <consortium name="DOE Joint Genome Institute"/>
            <person name="Vesth T.C."/>
            <person name="Nybo J."/>
            <person name="Theobald S."/>
            <person name="Brandl J."/>
            <person name="Frisvad J.C."/>
            <person name="Nielsen K.F."/>
            <person name="Lyhne E.K."/>
            <person name="Kogle M.E."/>
            <person name="Kuo A."/>
            <person name="Riley R."/>
            <person name="Clum A."/>
            <person name="Nolan M."/>
            <person name="Lipzen A."/>
            <person name="Salamov A."/>
            <person name="Henrissat B."/>
            <person name="Wiebenga A."/>
            <person name="De Vries R.P."/>
            <person name="Grigoriev I.V."/>
            <person name="Mortensen U.H."/>
            <person name="Andersen M.R."/>
            <person name="Baker S.E."/>
        </authorList>
    </citation>
    <scope>NUCLEOTIDE SEQUENCE [LARGE SCALE GENOMIC DNA]</scope>
    <source>
        <strain evidence="2">CBS 113365</strain>
    </source>
</reference>
<feature type="compositionally biased region" description="Basic residues" evidence="1">
    <location>
        <begin position="259"/>
        <end position="269"/>
    </location>
</feature>
<feature type="compositionally biased region" description="Low complexity" evidence="1">
    <location>
        <begin position="180"/>
        <end position="201"/>
    </location>
</feature>
<feature type="compositionally biased region" description="Polar residues" evidence="1">
    <location>
        <begin position="163"/>
        <end position="179"/>
    </location>
</feature>
<feature type="compositionally biased region" description="Polar residues" evidence="1">
    <location>
        <begin position="486"/>
        <end position="503"/>
    </location>
</feature>
<accession>A0A319BNC8</accession>
<sequence>TSSSTEQPSVTTQTCRKPANDHTPQLPYTTTNRAKTKRQETPKTKTQRRTEPPATMRETGNYRKPELSIGGAKIYRPARKVSRPKQDKKDNSLDSKTHTPQTQERTDPQRNPKSPRNRTSKKNSETETPKPRTTNETRHKTTQIDKTEPGNKHMKTPKRENSAKTNGSKQTTNQQDDGPQTQAAQTTKKKNLTNNTTMTQKPEQITPRPQKHHRPHNHPTPVEEDSKTTQTTLAEQYQNQNQTTSQNPAQHMTQNNQHHMARKTTHPTKRLHEPEEGHDGKHAMTQQNNRKKPTHTQKQSNVQAPNQDQTQQTLPQNAPSQHASEAADHDQHQPATGHLKLSETPTNNTTTNRPPQPTNKNKGMDNNLEKNRDNNNINGPTSTRNRNARHTAKRRPLTPGRQSTTTTRKATTPKRDRVSTDQPRRTRRKVAPAGRTRQKINSPTRSGRRDQIKQGKIRRKPKARTASTPNAPEHKTLSQEPPPVYDTQTSRNPTNSVPTSASASGHMPKRKPRTHNPNGTQTSSGEHPRTPAKRPETAKTTATAAPIRSRRDETETNAPAHTATPTETDRSIPGTAEPRSTEDNRTKTHGIKPKSAHCPTRVIKR</sequence>
<evidence type="ECO:0000256" key="1">
    <source>
        <dbReference type="SAM" id="MobiDB-lite"/>
    </source>
</evidence>
<feature type="compositionally biased region" description="Polar residues" evidence="1">
    <location>
        <begin position="296"/>
        <end position="323"/>
    </location>
</feature>
<proteinExistence type="predicted"/>
<feature type="compositionally biased region" description="Basic and acidic residues" evidence="1">
    <location>
        <begin position="413"/>
        <end position="424"/>
    </location>
</feature>
<feature type="compositionally biased region" description="Basic and acidic residues" evidence="1">
    <location>
        <begin position="526"/>
        <end position="537"/>
    </location>
</feature>
<keyword evidence="3" id="KW-1185">Reference proteome</keyword>
<dbReference type="GeneID" id="37207119"/>
<evidence type="ECO:0000313" key="3">
    <source>
        <dbReference type="Proteomes" id="UP000248405"/>
    </source>
</evidence>
<dbReference type="EMBL" id="KZ821614">
    <property type="protein sequence ID" value="PYH74846.1"/>
    <property type="molecule type" value="Genomic_DNA"/>
</dbReference>
<feature type="non-terminal residue" evidence="2">
    <location>
        <position position="1"/>
    </location>
</feature>
<feature type="compositionally biased region" description="Basic and acidic residues" evidence="1">
    <location>
        <begin position="270"/>
        <end position="282"/>
    </location>
</feature>
<feature type="compositionally biased region" description="Polar residues" evidence="1">
    <location>
        <begin position="515"/>
        <end position="525"/>
    </location>
</feature>